<evidence type="ECO:0000256" key="5">
    <source>
        <dbReference type="SAM" id="MobiDB-lite"/>
    </source>
</evidence>
<gene>
    <name evidence="7" type="ORF">ANN_19231</name>
</gene>
<dbReference type="Pfam" id="PF14529">
    <property type="entry name" value="Exo_endo_phos_2"/>
    <property type="match status" value="1"/>
</dbReference>
<proteinExistence type="predicted"/>
<dbReference type="InterPro" id="IPR036691">
    <property type="entry name" value="Endo/exonu/phosph_ase_sf"/>
</dbReference>
<dbReference type="InterPro" id="IPR019787">
    <property type="entry name" value="Znf_PHD-finger"/>
</dbReference>
<dbReference type="PROSITE" id="PS01359">
    <property type="entry name" value="ZF_PHD_1"/>
    <property type="match status" value="1"/>
</dbReference>
<evidence type="ECO:0000313" key="7">
    <source>
        <dbReference type="EMBL" id="KAJ4430641.1"/>
    </source>
</evidence>
<feature type="compositionally biased region" description="Basic and acidic residues" evidence="5">
    <location>
        <begin position="185"/>
        <end position="197"/>
    </location>
</feature>
<reference evidence="7 8" key="1">
    <citation type="journal article" date="2022" name="Allergy">
        <title>Genome assembly and annotation of Periplaneta americana reveal a comprehensive cockroach allergen profile.</title>
        <authorList>
            <person name="Wang L."/>
            <person name="Xiong Q."/>
            <person name="Saelim N."/>
            <person name="Wang L."/>
            <person name="Nong W."/>
            <person name="Wan A.T."/>
            <person name="Shi M."/>
            <person name="Liu X."/>
            <person name="Cao Q."/>
            <person name="Hui J.H.L."/>
            <person name="Sookrung N."/>
            <person name="Leung T.F."/>
            <person name="Tungtrongchitr A."/>
            <person name="Tsui S.K.W."/>
        </authorList>
    </citation>
    <scope>NUCLEOTIDE SEQUENCE [LARGE SCALE GENOMIC DNA]</scope>
    <source>
        <strain evidence="7">PWHHKU_190912</strain>
    </source>
</reference>
<dbReference type="Gene3D" id="3.60.10.10">
    <property type="entry name" value="Endonuclease/exonuclease/phosphatase"/>
    <property type="match status" value="1"/>
</dbReference>
<feature type="compositionally biased region" description="Polar residues" evidence="5">
    <location>
        <begin position="71"/>
        <end position="80"/>
    </location>
</feature>
<dbReference type="InterPro" id="IPR011011">
    <property type="entry name" value="Znf_FYVE_PHD"/>
</dbReference>
<feature type="compositionally biased region" description="Polar residues" evidence="5">
    <location>
        <begin position="198"/>
        <end position="209"/>
    </location>
</feature>
<keyword evidence="1" id="KW-0479">Metal-binding</keyword>
<evidence type="ECO:0000313" key="8">
    <source>
        <dbReference type="Proteomes" id="UP001148838"/>
    </source>
</evidence>
<evidence type="ECO:0000256" key="4">
    <source>
        <dbReference type="PROSITE-ProRule" id="PRU00146"/>
    </source>
</evidence>
<accession>A0ABQ8SA81</accession>
<dbReference type="InterPro" id="IPR005135">
    <property type="entry name" value="Endo/exonuclease/phosphatase"/>
</dbReference>
<feature type="compositionally biased region" description="Basic and acidic residues" evidence="5">
    <location>
        <begin position="210"/>
        <end position="256"/>
    </location>
</feature>
<evidence type="ECO:0000256" key="3">
    <source>
        <dbReference type="ARBA" id="ARBA00022833"/>
    </source>
</evidence>
<organism evidence="7 8">
    <name type="scientific">Periplaneta americana</name>
    <name type="common">American cockroach</name>
    <name type="synonym">Blatta americana</name>
    <dbReference type="NCBI Taxonomy" id="6978"/>
    <lineage>
        <taxon>Eukaryota</taxon>
        <taxon>Metazoa</taxon>
        <taxon>Ecdysozoa</taxon>
        <taxon>Arthropoda</taxon>
        <taxon>Hexapoda</taxon>
        <taxon>Insecta</taxon>
        <taxon>Pterygota</taxon>
        <taxon>Neoptera</taxon>
        <taxon>Polyneoptera</taxon>
        <taxon>Dictyoptera</taxon>
        <taxon>Blattodea</taxon>
        <taxon>Blattoidea</taxon>
        <taxon>Blattidae</taxon>
        <taxon>Blattinae</taxon>
        <taxon>Periplaneta</taxon>
    </lineage>
</organism>
<feature type="domain" description="PHD-type" evidence="6">
    <location>
        <begin position="78"/>
        <end position="138"/>
    </location>
</feature>
<evidence type="ECO:0000256" key="2">
    <source>
        <dbReference type="ARBA" id="ARBA00022771"/>
    </source>
</evidence>
<dbReference type="SUPFAM" id="SSF56219">
    <property type="entry name" value="DNase I-like"/>
    <property type="match status" value="1"/>
</dbReference>
<dbReference type="InterPro" id="IPR013083">
    <property type="entry name" value="Znf_RING/FYVE/PHD"/>
</dbReference>
<dbReference type="SUPFAM" id="SSF57903">
    <property type="entry name" value="FYVE/PHD zinc finger"/>
    <property type="match status" value="1"/>
</dbReference>
<comment type="caution">
    <text evidence="7">The sequence shown here is derived from an EMBL/GenBank/DDBJ whole genome shotgun (WGS) entry which is preliminary data.</text>
</comment>
<feature type="region of interest" description="Disordered" evidence="5">
    <location>
        <begin position="1"/>
        <end position="80"/>
    </location>
</feature>
<keyword evidence="8" id="KW-1185">Reference proteome</keyword>
<feature type="region of interest" description="Disordered" evidence="5">
    <location>
        <begin position="185"/>
        <end position="267"/>
    </location>
</feature>
<keyword evidence="3" id="KW-0862">Zinc</keyword>
<dbReference type="Proteomes" id="UP001148838">
    <property type="component" value="Unassembled WGS sequence"/>
</dbReference>
<dbReference type="InterPro" id="IPR019786">
    <property type="entry name" value="Zinc_finger_PHD-type_CS"/>
</dbReference>
<name>A0ABQ8SA81_PERAM</name>
<evidence type="ECO:0000256" key="1">
    <source>
        <dbReference type="ARBA" id="ARBA00022723"/>
    </source>
</evidence>
<protein>
    <recommendedName>
        <fullName evidence="6">PHD-type domain-containing protein</fullName>
    </recommendedName>
</protein>
<feature type="compositionally biased region" description="Polar residues" evidence="5">
    <location>
        <begin position="257"/>
        <end position="267"/>
    </location>
</feature>
<dbReference type="EMBL" id="JAJSOF020000031">
    <property type="protein sequence ID" value="KAJ4430641.1"/>
    <property type="molecule type" value="Genomic_DNA"/>
</dbReference>
<sequence length="590" mass="67187">MAGLCEGGNELPGSLKAKGTLKQNAKERNKATQVKDDQPTREAETGSDAVTNEYRTKTEITKQRAKMPTSPKKTGQKNPQCGTCDKVIKEEEELSLTCDGFCKNEHHKECIGLTQGEFDMIRRKNRKLSWLCDKCTDALTKVEKETGRKEDENEQRENITAKVDYIMDFLANELGPLIEDKINHSLTRKTEPSKRETVITNSNKKTASNESRDIYKDYEEHQRPAEERENTEKEEKEAGWKTQQPRERGSNRRQETQARTIIGTRNNSDDLQAAEKMAWLYIGRLKKSTTPETVAKYLERNGIQGNIICEELHNLGGKKAFKVGFPFNHIEETERHTKILLWNIEGLRNAMSLTPIESIAAYDAIILTETFLTEEYNIQGHWNTHFRPTHSRKASLSIFLKPKLGKIRESLKTENTVLVKTEDVTIIGMYINPQSTAEDAVERIAEVITQTTEEERIILAGDLNCRIDKQNTKSEVVLDTLTEEGFTLINKPELKTYIAPNGTSAIDLVLLKGEGMQAIKQDGLWATGMAPIRKHIPIETTIRIQQAQQISNIKVHRVSRKIDTRKLKEMQAKIRTASQLAKQNELRESR</sequence>
<dbReference type="Gene3D" id="3.30.40.10">
    <property type="entry name" value="Zinc/RING finger domain, C3HC4 (zinc finger)"/>
    <property type="match status" value="1"/>
</dbReference>
<evidence type="ECO:0000259" key="6">
    <source>
        <dbReference type="PROSITE" id="PS50016"/>
    </source>
</evidence>
<dbReference type="PROSITE" id="PS50016">
    <property type="entry name" value="ZF_PHD_2"/>
    <property type="match status" value="1"/>
</dbReference>
<feature type="compositionally biased region" description="Basic and acidic residues" evidence="5">
    <location>
        <begin position="24"/>
        <end position="44"/>
    </location>
</feature>
<keyword evidence="2 4" id="KW-0863">Zinc-finger</keyword>